<evidence type="ECO:0000256" key="3">
    <source>
        <dbReference type="SAM" id="MobiDB-lite"/>
    </source>
</evidence>
<name>A0A9P9FNG3_9HYPO</name>
<dbReference type="Pfam" id="PF00956">
    <property type="entry name" value="NAP"/>
    <property type="match status" value="1"/>
</dbReference>
<feature type="region of interest" description="Disordered" evidence="3">
    <location>
        <begin position="211"/>
        <end position="245"/>
    </location>
</feature>
<dbReference type="EMBL" id="JAGMUV010000003">
    <property type="protein sequence ID" value="KAH7166181.1"/>
    <property type="molecule type" value="Genomic_DNA"/>
</dbReference>
<accession>A0A9P9FNG3</accession>
<dbReference type="PANTHER" id="PTHR35870:SF1">
    <property type="entry name" value="PROTEIN, PUTATIVE (AFU_ORTHOLOGUE AFUA_5G03330)-RELATED"/>
    <property type="match status" value="1"/>
</dbReference>
<feature type="compositionally biased region" description="Basic and acidic residues" evidence="3">
    <location>
        <begin position="211"/>
        <end position="233"/>
    </location>
</feature>
<dbReference type="Pfam" id="PF14027">
    <property type="entry name" value="Questin_oxidase"/>
    <property type="match status" value="1"/>
</dbReference>
<organism evidence="4 5">
    <name type="scientific">Dactylonectria macrodidyma</name>
    <dbReference type="NCBI Taxonomy" id="307937"/>
    <lineage>
        <taxon>Eukaryota</taxon>
        <taxon>Fungi</taxon>
        <taxon>Dikarya</taxon>
        <taxon>Ascomycota</taxon>
        <taxon>Pezizomycotina</taxon>
        <taxon>Sordariomycetes</taxon>
        <taxon>Hypocreomycetidae</taxon>
        <taxon>Hypocreales</taxon>
        <taxon>Nectriaceae</taxon>
        <taxon>Dactylonectria</taxon>
    </lineage>
</organism>
<dbReference type="SUPFAM" id="SSF143113">
    <property type="entry name" value="NAP-like"/>
    <property type="match status" value="1"/>
</dbReference>
<dbReference type="InterPro" id="IPR037231">
    <property type="entry name" value="NAP-like_sf"/>
</dbReference>
<evidence type="ECO:0000256" key="1">
    <source>
        <dbReference type="ARBA" id="ARBA00009947"/>
    </source>
</evidence>
<comment type="similarity">
    <text evidence="1">Belongs to the nucleosome assembly protein (NAP) family.</text>
</comment>
<protein>
    <submittedName>
        <fullName evidence="4">Uncharacterized protein</fullName>
    </submittedName>
</protein>
<proteinExistence type="inferred from homology"/>
<dbReference type="Proteomes" id="UP000738349">
    <property type="component" value="Unassembled WGS sequence"/>
</dbReference>
<evidence type="ECO:0000313" key="4">
    <source>
        <dbReference type="EMBL" id="KAH7166181.1"/>
    </source>
</evidence>
<dbReference type="PANTHER" id="PTHR35870">
    <property type="entry name" value="PROTEIN, PUTATIVE (AFU_ORTHOLOGUE AFUA_5G03330)-RELATED"/>
    <property type="match status" value="1"/>
</dbReference>
<dbReference type="InterPro" id="IPR025337">
    <property type="entry name" value="Questin_oxidase-like"/>
</dbReference>
<dbReference type="GO" id="GO:0006334">
    <property type="term" value="P:nucleosome assembly"/>
    <property type="evidence" value="ECO:0007669"/>
    <property type="project" value="InterPro"/>
</dbReference>
<evidence type="ECO:0000256" key="2">
    <source>
        <dbReference type="ARBA" id="ARBA00023002"/>
    </source>
</evidence>
<dbReference type="Gene3D" id="3.30.1120.90">
    <property type="entry name" value="Nucleosome assembly protein"/>
    <property type="match status" value="1"/>
</dbReference>
<dbReference type="AlphaFoldDB" id="A0A9P9FNG3"/>
<dbReference type="GO" id="GO:0016491">
    <property type="term" value="F:oxidoreductase activity"/>
    <property type="evidence" value="ECO:0007669"/>
    <property type="project" value="UniProtKB-KW"/>
</dbReference>
<keyword evidence="2" id="KW-0560">Oxidoreductase</keyword>
<dbReference type="OrthoDB" id="10004862at2759"/>
<sequence length="805" mass="92321">MSTGDMQDDKLQEALVTYEKLQDIEDEFDEVETEILRQQDKLSKKIYAKRQEVIASIPQFWPLVFEQAPPEVDEYILPSDSVLLNSLVSLTVERFELPEGDPRSLYIKWEFEENEYFEDKVIEKKFWWRHANDGWAGLVSEPVQIKWKKGKDLTEGMLDLVHKIWEEEKAGKEGETAAQRDLKKIMEDTGLGGVSFFAWFGFRGRKISVEEDKEASKKEQERRQARKAGKETEQDAADEEDDDDDEYELEIFPTGDDLAVCISEDLWPGAINYFTTAQEQDGMSDIEFEDSDAEMEDDEEAHLTQPHTTNVIRITRRPFVSCAVHEIYLALRCVHSFAYGFCAAQASHPSSLPMMLRQTWRVFARPQLGIAYKNYATMAATPFRIDVEPKQSGLLGLKLGNDEAAKVTELLQHDLELVHHLFTLYGTGASTKDLQKAFDSNVSYQLKAMKSRDEVVDQLSKDWSAAKEYVGKGRQYPSFLRFFQGEIERLGWQEVLMKYLFKDDERGRDLQSRLFGGLLHPLIQLMYGLEWEQPATIASGLAQIAVHDNGLQDFLTRSQDAADARPDSFQMRSIMGLYDKIGQNQRLATSARWEDPNRIYDGVLKRAPDEMIELASQVKVRPEDLEERTAEMIHAAAYVVAAAAFRPPHVPKLDFFLTHHATSAPFFLVLNKFPWVPTDVKVRLLENKIRMDLMQYIARGCPRLDPEALFRYVPKDAASLVTNPEDLLPRIHTIVDDGHTVKLSRALILAQRVSQPYAGQPWIRIADDDGWSRAHCLLLDGNEHWEVKWVRAAGFKEAWEDIPVE</sequence>
<reference evidence="4" key="1">
    <citation type="journal article" date="2021" name="Nat. Commun.">
        <title>Genetic determinants of endophytism in the Arabidopsis root mycobiome.</title>
        <authorList>
            <person name="Mesny F."/>
            <person name="Miyauchi S."/>
            <person name="Thiergart T."/>
            <person name="Pickel B."/>
            <person name="Atanasova L."/>
            <person name="Karlsson M."/>
            <person name="Huettel B."/>
            <person name="Barry K.W."/>
            <person name="Haridas S."/>
            <person name="Chen C."/>
            <person name="Bauer D."/>
            <person name="Andreopoulos W."/>
            <person name="Pangilinan J."/>
            <person name="LaButti K."/>
            <person name="Riley R."/>
            <person name="Lipzen A."/>
            <person name="Clum A."/>
            <person name="Drula E."/>
            <person name="Henrissat B."/>
            <person name="Kohler A."/>
            <person name="Grigoriev I.V."/>
            <person name="Martin F.M."/>
            <person name="Hacquard S."/>
        </authorList>
    </citation>
    <scope>NUCLEOTIDE SEQUENCE</scope>
    <source>
        <strain evidence="4">MPI-CAGE-AT-0147</strain>
    </source>
</reference>
<keyword evidence="5" id="KW-1185">Reference proteome</keyword>
<dbReference type="GO" id="GO:0005634">
    <property type="term" value="C:nucleus"/>
    <property type="evidence" value="ECO:0007669"/>
    <property type="project" value="InterPro"/>
</dbReference>
<comment type="caution">
    <text evidence="4">The sequence shown here is derived from an EMBL/GenBank/DDBJ whole genome shotgun (WGS) entry which is preliminary data.</text>
</comment>
<dbReference type="InterPro" id="IPR002164">
    <property type="entry name" value="NAP_family"/>
</dbReference>
<gene>
    <name evidence="4" type="ORF">EDB81DRAFT_638799</name>
</gene>
<feature type="compositionally biased region" description="Acidic residues" evidence="3">
    <location>
        <begin position="234"/>
        <end position="245"/>
    </location>
</feature>
<evidence type="ECO:0000313" key="5">
    <source>
        <dbReference type="Proteomes" id="UP000738349"/>
    </source>
</evidence>